<organism evidence="4 5">
    <name type="scientific">Sphingomonas rustica</name>
    <dbReference type="NCBI Taxonomy" id="3103142"/>
    <lineage>
        <taxon>Bacteria</taxon>
        <taxon>Pseudomonadati</taxon>
        <taxon>Pseudomonadota</taxon>
        <taxon>Alphaproteobacteria</taxon>
        <taxon>Sphingomonadales</taxon>
        <taxon>Sphingomonadaceae</taxon>
        <taxon>Sphingomonas</taxon>
    </lineage>
</organism>
<evidence type="ECO:0000256" key="1">
    <source>
        <dbReference type="SAM" id="MobiDB-lite"/>
    </source>
</evidence>
<protein>
    <submittedName>
        <fullName evidence="4">Ribosomal protein L7/L12</fullName>
    </submittedName>
</protein>
<keyword evidence="2" id="KW-1133">Transmembrane helix</keyword>
<dbReference type="InterPro" id="IPR014719">
    <property type="entry name" value="Ribosomal_bL12_C/ClpS-like"/>
</dbReference>
<dbReference type="Proteomes" id="UP001427805">
    <property type="component" value="Unassembled WGS sequence"/>
</dbReference>
<gene>
    <name evidence="4" type="ORF">TPR58_20095</name>
</gene>
<accession>A0ABV0BEJ9</accession>
<reference evidence="4 5" key="1">
    <citation type="submission" date="2024-05" db="EMBL/GenBank/DDBJ databases">
        <title>Sphingomonas sp. HF-S3 16S ribosomal RNA gene Genome sequencing and assembly.</title>
        <authorList>
            <person name="Lee H."/>
        </authorList>
    </citation>
    <scope>NUCLEOTIDE SEQUENCE [LARGE SCALE GENOMIC DNA]</scope>
    <source>
        <strain evidence="4 5">HF-S3</strain>
    </source>
</reference>
<keyword evidence="4" id="KW-0687">Ribonucleoprotein</keyword>
<dbReference type="InterPro" id="IPR013823">
    <property type="entry name" value="Ribosomal_bL12_C"/>
</dbReference>
<dbReference type="Pfam" id="PF00542">
    <property type="entry name" value="Ribosomal_L12"/>
    <property type="match status" value="1"/>
</dbReference>
<sequence>MFVPIPVLVAIGAILLLLLALVLRRSRRRDPLLGAQQFAYRPAAPRDWPQATAPERAPIGEGETTLAPEVEAQVIALISAGRKIEAIKVVKDATRMGLKDSKDLVEALERG</sequence>
<evidence type="ECO:0000259" key="3">
    <source>
        <dbReference type="Pfam" id="PF00542"/>
    </source>
</evidence>
<dbReference type="EMBL" id="JBDIZK010000014">
    <property type="protein sequence ID" value="MEN3749488.1"/>
    <property type="molecule type" value="Genomic_DNA"/>
</dbReference>
<keyword evidence="2" id="KW-0812">Transmembrane</keyword>
<comment type="caution">
    <text evidence="4">The sequence shown here is derived from an EMBL/GenBank/DDBJ whole genome shotgun (WGS) entry which is preliminary data.</text>
</comment>
<evidence type="ECO:0000256" key="2">
    <source>
        <dbReference type="SAM" id="Phobius"/>
    </source>
</evidence>
<feature type="domain" description="Large ribosomal subunit protein bL12 C-terminal" evidence="3">
    <location>
        <begin position="80"/>
        <end position="108"/>
    </location>
</feature>
<evidence type="ECO:0000313" key="5">
    <source>
        <dbReference type="Proteomes" id="UP001427805"/>
    </source>
</evidence>
<feature type="region of interest" description="Disordered" evidence="1">
    <location>
        <begin position="45"/>
        <end position="64"/>
    </location>
</feature>
<feature type="transmembrane region" description="Helical" evidence="2">
    <location>
        <begin position="6"/>
        <end position="23"/>
    </location>
</feature>
<name>A0ABV0BEJ9_9SPHN</name>
<dbReference type="GO" id="GO:0005840">
    <property type="term" value="C:ribosome"/>
    <property type="evidence" value="ECO:0007669"/>
    <property type="project" value="UniProtKB-KW"/>
</dbReference>
<keyword evidence="5" id="KW-1185">Reference proteome</keyword>
<dbReference type="RefSeq" id="WP_346248534.1">
    <property type="nucleotide sequence ID" value="NZ_JBDIZK010000014.1"/>
</dbReference>
<keyword evidence="4" id="KW-0689">Ribosomal protein</keyword>
<evidence type="ECO:0000313" key="4">
    <source>
        <dbReference type="EMBL" id="MEN3749488.1"/>
    </source>
</evidence>
<proteinExistence type="predicted"/>
<dbReference type="Gene3D" id="3.30.1390.10">
    <property type="match status" value="1"/>
</dbReference>
<keyword evidence="2" id="KW-0472">Membrane</keyword>